<keyword evidence="3" id="KW-1185">Reference proteome</keyword>
<keyword evidence="1" id="KW-1133">Transmembrane helix</keyword>
<accession>A0A6N8JCE2</accession>
<feature type="transmembrane region" description="Helical" evidence="1">
    <location>
        <begin position="7"/>
        <end position="28"/>
    </location>
</feature>
<evidence type="ECO:0000313" key="2">
    <source>
        <dbReference type="EMBL" id="MVT42201.1"/>
    </source>
</evidence>
<gene>
    <name evidence="2" type="ORF">GO495_16540</name>
</gene>
<reference evidence="2 3" key="1">
    <citation type="submission" date="2019-12" db="EMBL/GenBank/DDBJ databases">
        <title>The draft genomic sequence of strain Chitinophaga oryziterrae JCM 16595.</title>
        <authorList>
            <person name="Zhang X."/>
        </authorList>
    </citation>
    <scope>NUCLEOTIDE SEQUENCE [LARGE SCALE GENOMIC DNA]</scope>
    <source>
        <strain evidence="2 3">JCM 16595</strain>
    </source>
</reference>
<comment type="caution">
    <text evidence="2">The sequence shown here is derived from an EMBL/GenBank/DDBJ whole genome shotgun (WGS) entry which is preliminary data.</text>
</comment>
<name>A0A6N8JCE2_9BACT</name>
<dbReference type="EMBL" id="WRXO01000004">
    <property type="protein sequence ID" value="MVT42201.1"/>
    <property type="molecule type" value="Genomic_DNA"/>
</dbReference>
<organism evidence="2 3">
    <name type="scientific">Chitinophaga oryziterrae</name>
    <dbReference type="NCBI Taxonomy" id="1031224"/>
    <lineage>
        <taxon>Bacteria</taxon>
        <taxon>Pseudomonadati</taxon>
        <taxon>Bacteroidota</taxon>
        <taxon>Chitinophagia</taxon>
        <taxon>Chitinophagales</taxon>
        <taxon>Chitinophagaceae</taxon>
        <taxon>Chitinophaga</taxon>
    </lineage>
</organism>
<dbReference type="Proteomes" id="UP000468388">
    <property type="component" value="Unassembled WGS sequence"/>
</dbReference>
<evidence type="ECO:0000256" key="1">
    <source>
        <dbReference type="SAM" id="Phobius"/>
    </source>
</evidence>
<dbReference type="RefSeq" id="WP_157300828.1">
    <property type="nucleotide sequence ID" value="NZ_BAAAZB010000005.1"/>
</dbReference>
<evidence type="ECO:0000313" key="3">
    <source>
        <dbReference type="Proteomes" id="UP000468388"/>
    </source>
</evidence>
<protein>
    <submittedName>
        <fullName evidence="2">Uncharacterized protein</fullName>
    </submittedName>
</protein>
<proteinExistence type="predicted"/>
<feature type="transmembrane region" description="Helical" evidence="1">
    <location>
        <begin position="34"/>
        <end position="55"/>
    </location>
</feature>
<keyword evidence="1" id="KW-0472">Membrane</keyword>
<dbReference type="AlphaFoldDB" id="A0A6N8JCE2"/>
<keyword evidence="1" id="KW-0812">Transmembrane</keyword>
<sequence length="65" mass="7731">MKKYKKITMFFIEFALTLVVFIAFFGIMDPPLSVERIGTCIFISLLLTFTFSFFFKRKQKTEDNM</sequence>